<dbReference type="PANTHER" id="PTHR43162:SF1">
    <property type="entry name" value="PRESTALK A DIFFERENTIATION PROTEIN A"/>
    <property type="match status" value="1"/>
</dbReference>
<dbReference type="InterPro" id="IPR036291">
    <property type="entry name" value="NAD(P)-bd_dom_sf"/>
</dbReference>
<dbReference type="PANTHER" id="PTHR43162">
    <property type="match status" value="1"/>
</dbReference>
<organism evidence="2 3">
    <name type="scientific">Pseudopithomyces chartarum</name>
    <dbReference type="NCBI Taxonomy" id="1892770"/>
    <lineage>
        <taxon>Eukaryota</taxon>
        <taxon>Fungi</taxon>
        <taxon>Dikarya</taxon>
        <taxon>Ascomycota</taxon>
        <taxon>Pezizomycotina</taxon>
        <taxon>Dothideomycetes</taxon>
        <taxon>Pleosporomycetidae</taxon>
        <taxon>Pleosporales</taxon>
        <taxon>Massarineae</taxon>
        <taxon>Didymosphaeriaceae</taxon>
        <taxon>Pseudopithomyces</taxon>
    </lineage>
</organism>
<dbReference type="Proteomes" id="UP001280581">
    <property type="component" value="Unassembled WGS sequence"/>
</dbReference>
<gene>
    <name evidence="2" type="ORF">GRF29_28g1404082</name>
</gene>
<dbReference type="InterPro" id="IPR051604">
    <property type="entry name" value="Ergot_Alk_Oxidoreductase"/>
</dbReference>
<name>A0AAN6RKS4_9PLEO</name>
<accession>A0AAN6RKS4</accession>
<protein>
    <recommendedName>
        <fullName evidence="1">NAD(P)-binding domain-containing protein</fullName>
    </recommendedName>
</protein>
<evidence type="ECO:0000259" key="1">
    <source>
        <dbReference type="Pfam" id="PF13460"/>
    </source>
</evidence>
<dbReference type="SUPFAM" id="SSF51735">
    <property type="entry name" value="NAD(P)-binding Rossmann-fold domains"/>
    <property type="match status" value="1"/>
</dbReference>
<evidence type="ECO:0000313" key="3">
    <source>
        <dbReference type="Proteomes" id="UP001280581"/>
    </source>
</evidence>
<dbReference type="AlphaFoldDB" id="A0AAN6RKS4"/>
<reference evidence="2 3" key="1">
    <citation type="submission" date="2021-02" db="EMBL/GenBank/DDBJ databases">
        <title>Genome assembly of Pseudopithomyces chartarum.</title>
        <authorList>
            <person name="Jauregui R."/>
            <person name="Singh J."/>
            <person name="Voisey C."/>
        </authorList>
    </citation>
    <scope>NUCLEOTIDE SEQUENCE [LARGE SCALE GENOMIC DNA]</scope>
    <source>
        <strain evidence="2 3">AGR01</strain>
    </source>
</reference>
<proteinExistence type="predicted"/>
<evidence type="ECO:0000313" key="2">
    <source>
        <dbReference type="EMBL" id="KAK3213909.1"/>
    </source>
</evidence>
<comment type="caution">
    <text evidence="2">The sequence shown here is derived from an EMBL/GenBank/DDBJ whole genome shotgun (WGS) entry which is preliminary data.</text>
</comment>
<dbReference type="EMBL" id="WVTA01000004">
    <property type="protein sequence ID" value="KAK3213909.1"/>
    <property type="molecule type" value="Genomic_DNA"/>
</dbReference>
<dbReference type="Gene3D" id="3.40.50.720">
    <property type="entry name" value="NAD(P)-binding Rossmann-like Domain"/>
    <property type="match status" value="1"/>
</dbReference>
<feature type="domain" description="NAD(P)-binding" evidence="1">
    <location>
        <begin position="10"/>
        <end position="212"/>
    </location>
</feature>
<dbReference type="Pfam" id="PF13460">
    <property type="entry name" value="NAD_binding_10"/>
    <property type="match status" value="1"/>
</dbReference>
<sequence>MAPTYLITAASGHIGQRLVPLLLSQPSKPTLVLPTANPERLNSLLPSDVDRTRVHILDGSVQDPAFIDSALKDHKVTGVFLCLTGSDELFTTFNLLDCLRRSGTVKHVVYLSATFDFSLEAMQNGILKHINCAHVAVKFLVEAKLTHGLLPRHQEGGFSWTILGPTLFFDNDLRSKHAILEEGVFDAPVGSKGVSRVSEDDIALAAVKTLEDDGQQWGGKRIMIGSRRTYTAEEIAQLWSHALGRKIKHTPSDQESLDAFEQQQSKHVGPAWGRDLKLMFEGFEDIGPFGMTDEEYKEQLVLLGKEPESYEKYVERTAKQWLGQ</sequence>
<keyword evidence="3" id="KW-1185">Reference proteome</keyword>
<dbReference type="InterPro" id="IPR016040">
    <property type="entry name" value="NAD(P)-bd_dom"/>
</dbReference>